<proteinExistence type="predicted"/>
<dbReference type="EMBL" id="NIOJ01000005">
    <property type="protein sequence ID" value="PNU01016.1"/>
    <property type="molecule type" value="Genomic_DNA"/>
</dbReference>
<dbReference type="AlphaFoldDB" id="A0A2K2FQF6"/>
<evidence type="ECO:0000313" key="4">
    <source>
        <dbReference type="Proteomes" id="UP000236151"/>
    </source>
</evidence>
<organism evidence="3 4">
    <name type="scientific">Clostridium thermosuccinogenes</name>
    <dbReference type="NCBI Taxonomy" id="84032"/>
    <lineage>
        <taxon>Bacteria</taxon>
        <taxon>Bacillati</taxon>
        <taxon>Bacillota</taxon>
        <taxon>Clostridia</taxon>
        <taxon>Eubacteriales</taxon>
        <taxon>Clostridiaceae</taxon>
        <taxon>Clostridium</taxon>
    </lineage>
</organism>
<evidence type="ECO:0000256" key="1">
    <source>
        <dbReference type="SAM" id="Phobius"/>
    </source>
</evidence>
<keyword evidence="1" id="KW-0472">Membrane</keyword>
<dbReference type="InterPro" id="IPR011642">
    <property type="entry name" value="Gate_dom"/>
</dbReference>
<protein>
    <submittedName>
        <fullName evidence="3">Nucleoside recognition protein</fullName>
    </submittedName>
</protein>
<reference evidence="3 4" key="1">
    <citation type="submission" date="2017-06" db="EMBL/GenBank/DDBJ databases">
        <title>Investigating the central metabolism of Clostridium thermosuccinogenes.</title>
        <authorList>
            <person name="Koendjbiharie J.G."/>
            <person name="van Kranenburg R."/>
        </authorList>
    </citation>
    <scope>NUCLEOTIDE SEQUENCE [LARGE SCALE GENOMIC DNA]</scope>
    <source>
        <strain evidence="3 4">DSM 5806</strain>
    </source>
</reference>
<feature type="transmembrane region" description="Helical" evidence="1">
    <location>
        <begin position="165"/>
        <end position="187"/>
    </location>
</feature>
<feature type="domain" description="Nucleoside transporter/FeoB GTPase Gate" evidence="2">
    <location>
        <begin position="43"/>
        <end position="152"/>
    </location>
</feature>
<evidence type="ECO:0000259" key="2">
    <source>
        <dbReference type="Pfam" id="PF07670"/>
    </source>
</evidence>
<feature type="transmembrane region" description="Helical" evidence="1">
    <location>
        <begin position="133"/>
        <end position="153"/>
    </location>
</feature>
<name>A0A2K2FQF6_9CLOT</name>
<dbReference type="KEGG" id="cthd:CDO33_00990"/>
<keyword evidence="1" id="KW-0812">Transmembrane</keyword>
<feature type="transmembrane region" description="Helical" evidence="1">
    <location>
        <begin position="6"/>
        <end position="23"/>
    </location>
</feature>
<dbReference type="Pfam" id="PF07670">
    <property type="entry name" value="Gate"/>
    <property type="match status" value="1"/>
</dbReference>
<gene>
    <name evidence="3" type="ORF">CDQ84_03390</name>
</gene>
<dbReference type="RefSeq" id="WP_103080399.1">
    <property type="nucleotide sequence ID" value="NZ_CP021850.1"/>
</dbReference>
<comment type="caution">
    <text evidence="3">The sequence shown here is derived from an EMBL/GenBank/DDBJ whole genome shotgun (WGS) entry which is preliminary data.</text>
</comment>
<keyword evidence="4" id="KW-1185">Reference proteome</keyword>
<sequence>MLNYVWMGMLVIGFFVGILNGRVEEVTKAAINSAGKAVELGIGLLGIMCLWTGLMNIAEKSGMMQYISRALKPVLKFLFPDIPEKHPAMGAIVMNLAANFLGLGNAATPLGLKAMSELQKLNRHKDTATDSMCMFLVLNTAAIQLIPATVIAIRTKFNSQNPEEIIGTVWIASICATIAGIIAAKVLSAVRSKGRRA</sequence>
<keyword evidence="1" id="KW-1133">Transmembrane helix</keyword>
<dbReference type="Proteomes" id="UP000236151">
    <property type="component" value="Unassembled WGS sequence"/>
</dbReference>
<accession>A0A2K2FQF6</accession>
<evidence type="ECO:0000313" key="3">
    <source>
        <dbReference type="EMBL" id="PNU01016.1"/>
    </source>
</evidence>
<dbReference type="OrthoDB" id="9782481at2"/>
<feature type="transmembrane region" description="Helical" evidence="1">
    <location>
        <begin position="88"/>
        <end position="112"/>
    </location>
</feature>
<feature type="transmembrane region" description="Helical" evidence="1">
    <location>
        <begin position="35"/>
        <end position="54"/>
    </location>
</feature>